<evidence type="ECO:0000256" key="1">
    <source>
        <dbReference type="ARBA" id="ARBA00004418"/>
    </source>
</evidence>
<dbReference type="STRING" id="1656094.BFC18_14420"/>
<comment type="similarity">
    <text evidence="2">Belongs to the aromatic amine dehydrogenase heavy chain family.</text>
</comment>
<sequence>MKLRKLITVCSALSAAAIVHSASAELAIEKVGKVEKLPDTPHIIVSEWERSHVINPEDFTHQGTISEATQKVMSLDKKTLYTTRTYYDKGREGAKHDNVRFWDLETLEPTLEVPITDKLAMTGMQIPFMQGSAKQKWLFMQNATPATSVTVFDVKAKEQAAEVPLPGCWGVYPVMKDEDRFAALCGDGRISTVTVKDSGEYDSTKRSDVIFDVDQDPLFVFAERDGDTLFFVSFNGNFYTIDISGDRAVLKSKKQIVPEGEPGNYKPSGYQLMSKIPGTSYLYILMQEEAWDGSHIEPATEAWVYDYKANKIVSRSTISDGISVQYYSGDGKYLFLGTKSHGLVRYFVDPNAAYTLRRDKFMKMDRPSAFVL</sequence>
<evidence type="ECO:0000256" key="6">
    <source>
        <dbReference type="ARBA" id="ARBA00022982"/>
    </source>
</evidence>
<keyword evidence="5" id="KW-0574">Periplasm</keyword>
<organism evidence="10 11">
    <name type="scientific">Alteromonas confluentis</name>
    <dbReference type="NCBI Taxonomy" id="1656094"/>
    <lineage>
        <taxon>Bacteria</taxon>
        <taxon>Pseudomonadati</taxon>
        <taxon>Pseudomonadota</taxon>
        <taxon>Gammaproteobacteria</taxon>
        <taxon>Alteromonadales</taxon>
        <taxon>Alteromonadaceae</taxon>
        <taxon>Alteromonas/Salinimonas group</taxon>
        <taxon>Alteromonas</taxon>
    </lineage>
</organism>
<feature type="disulfide bond" evidence="8">
    <location>
        <begin position="168"/>
        <end position="185"/>
    </location>
</feature>
<keyword evidence="11" id="KW-1185">Reference proteome</keyword>
<gene>
    <name evidence="10" type="ORF">BFC18_14420</name>
</gene>
<dbReference type="GO" id="GO:0042597">
    <property type="term" value="C:periplasmic space"/>
    <property type="evidence" value="ECO:0007669"/>
    <property type="project" value="UniProtKB-SubCell"/>
</dbReference>
<keyword evidence="3" id="KW-0813">Transport</keyword>
<evidence type="ECO:0000256" key="3">
    <source>
        <dbReference type="ARBA" id="ARBA00022448"/>
    </source>
</evidence>
<evidence type="ECO:0000256" key="2">
    <source>
        <dbReference type="ARBA" id="ARBA00010548"/>
    </source>
</evidence>
<evidence type="ECO:0000256" key="4">
    <source>
        <dbReference type="ARBA" id="ARBA00022729"/>
    </source>
</evidence>
<dbReference type="InterPro" id="IPR015943">
    <property type="entry name" value="WD40/YVTN_repeat-like_dom_sf"/>
</dbReference>
<dbReference type="EMBL" id="MDHN01000029">
    <property type="protein sequence ID" value="OFC70361.1"/>
    <property type="molecule type" value="Genomic_DNA"/>
</dbReference>
<dbReference type="RefSeq" id="WP_070126004.1">
    <property type="nucleotide sequence ID" value="NZ_MDHN01000029.1"/>
</dbReference>
<feature type="chain" id="PRO_5009209576" description="Amine dehydrogenase" evidence="9">
    <location>
        <begin position="22"/>
        <end position="372"/>
    </location>
</feature>
<dbReference type="SUPFAM" id="SSF50969">
    <property type="entry name" value="YVTN repeat-like/Quinoprotein amine dehydrogenase"/>
    <property type="match status" value="1"/>
</dbReference>
<evidence type="ECO:0000313" key="11">
    <source>
        <dbReference type="Proteomes" id="UP000175691"/>
    </source>
</evidence>
<dbReference type="InterPro" id="IPR009451">
    <property type="entry name" value="Metamine_DH_Hvc"/>
</dbReference>
<accession>A0A1E7ZA82</accession>
<evidence type="ECO:0000256" key="5">
    <source>
        <dbReference type="ARBA" id="ARBA00022764"/>
    </source>
</evidence>
<dbReference type="GO" id="GO:0030058">
    <property type="term" value="F:aliphatic amine dehydrogenase activity"/>
    <property type="evidence" value="ECO:0007669"/>
    <property type="project" value="InterPro"/>
</dbReference>
<reference evidence="10 11" key="1">
    <citation type="submission" date="2016-08" db="EMBL/GenBank/DDBJ databases">
        <authorList>
            <person name="Seilhamer J.J."/>
        </authorList>
    </citation>
    <scope>NUCLEOTIDE SEQUENCE [LARGE SCALE GENOMIC DNA]</scope>
    <source>
        <strain evidence="10 11">KCTC 42603</strain>
    </source>
</reference>
<evidence type="ECO:0008006" key="12">
    <source>
        <dbReference type="Google" id="ProtNLM"/>
    </source>
</evidence>
<keyword evidence="8" id="KW-1015">Disulfide bond</keyword>
<name>A0A1E7ZA82_9ALTE</name>
<dbReference type="OrthoDB" id="185182at2"/>
<feature type="signal peptide" evidence="9">
    <location>
        <begin position="1"/>
        <end position="21"/>
    </location>
</feature>
<proteinExistence type="inferred from homology"/>
<evidence type="ECO:0000313" key="10">
    <source>
        <dbReference type="EMBL" id="OFC70361.1"/>
    </source>
</evidence>
<dbReference type="Pfam" id="PF06433">
    <property type="entry name" value="Me-amine-dh_H"/>
    <property type="match status" value="1"/>
</dbReference>
<evidence type="ECO:0000256" key="8">
    <source>
        <dbReference type="PIRSR" id="PIRSR609451-50"/>
    </source>
</evidence>
<comment type="subcellular location">
    <subcellularLocation>
        <location evidence="1">Periplasm</location>
    </subcellularLocation>
</comment>
<dbReference type="AlphaFoldDB" id="A0A1E7ZA82"/>
<evidence type="ECO:0000256" key="9">
    <source>
        <dbReference type="SAM" id="SignalP"/>
    </source>
</evidence>
<evidence type="ECO:0000256" key="7">
    <source>
        <dbReference type="ARBA" id="ARBA00023002"/>
    </source>
</evidence>
<keyword evidence="7" id="KW-0560">Oxidoreductase</keyword>
<dbReference type="Gene3D" id="2.130.10.10">
    <property type="entry name" value="YVTN repeat-like/Quinoprotein amine dehydrogenase"/>
    <property type="match status" value="1"/>
</dbReference>
<dbReference type="InterPro" id="IPR011044">
    <property type="entry name" value="Quino_amine_DH_bsu"/>
</dbReference>
<protein>
    <recommendedName>
        <fullName evidence="12">Amine dehydrogenase</fullName>
    </recommendedName>
</protein>
<keyword evidence="4 9" id="KW-0732">Signal</keyword>
<comment type="caution">
    <text evidence="10">The sequence shown here is derived from an EMBL/GenBank/DDBJ whole genome shotgun (WGS) entry which is preliminary data.</text>
</comment>
<dbReference type="Proteomes" id="UP000175691">
    <property type="component" value="Unassembled WGS sequence"/>
</dbReference>
<keyword evidence="6" id="KW-0249">Electron transport</keyword>